<comment type="caution">
    <text evidence="1">The sequence shown here is derived from an EMBL/GenBank/DDBJ whole genome shotgun (WGS) entry which is preliminary data.</text>
</comment>
<evidence type="ECO:0000313" key="1">
    <source>
        <dbReference type="EMBL" id="GES82853.1"/>
    </source>
</evidence>
<dbReference type="SUPFAM" id="SSF52540">
    <property type="entry name" value="P-loop containing nucleoside triphosphate hydrolases"/>
    <property type="match status" value="1"/>
</dbReference>
<dbReference type="OrthoDB" id="8954335at2759"/>
<sequence>MHVQTGKKTILAIGGTGTGKSTFGRIVFGVDAIPGGGSDSITKQTVLYENDKYKYIDTPGFSDSGGSDDSEIFRNMLTLMQENSINNKFKIDFILWFCLESERCDQTLQRGASFIQKLVEYADLNEFDGNIWKSVLIIIKGPMLSPNLCEGAKIAAKFAMMKFINEKNLDFDECTVKVDHLACWIFDLNDNSNGIYKTMSVEHRLSWNVYLKEEIGEKVIQRISSLPFGVEISFIQAKCRRCNCLGDPRLFDKSCHPNINPSPKHNIHTERYHPSNLIRDHSGPVILVHSDRPRSSTGKILPTMISGAITGAAAAVRPAAAAGPAGVAAGTIAGSIVGAAAGVILSSNEKCRDCHRSFLDQGCVRQCSNCGRFWGESGCRWKYVCCGWEETRSGCETRHICRTPECDIEISPCICGACGMLLGTEGCMKDIEHDVVYNDEGIYNIFLKTKESWKFWKFWKFGNSEMNNAILSAAKNNFAIFYSRIIIPKSRNDIP</sequence>
<organism evidence="1 2">
    <name type="scientific">Rhizophagus clarus</name>
    <dbReference type="NCBI Taxonomy" id="94130"/>
    <lineage>
        <taxon>Eukaryota</taxon>
        <taxon>Fungi</taxon>
        <taxon>Fungi incertae sedis</taxon>
        <taxon>Mucoromycota</taxon>
        <taxon>Glomeromycotina</taxon>
        <taxon>Glomeromycetes</taxon>
        <taxon>Glomerales</taxon>
        <taxon>Glomeraceae</taxon>
        <taxon>Rhizophagus</taxon>
    </lineage>
</organism>
<dbReference type="Gene3D" id="3.40.50.300">
    <property type="entry name" value="P-loop containing nucleotide triphosphate hydrolases"/>
    <property type="match status" value="1"/>
</dbReference>
<dbReference type="EMBL" id="BLAL01000063">
    <property type="protein sequence ID" value="GES82853.1"/>
    <property type="molecule type" value="Genomic_DNA"/>
</dbReference>
<dbReference type="Proteomes" id="UP000615446">
    <property type="component" value="Unassembled WGS sequence"/>
</dbReference>
<dbReference type="AlphaFoldDB" id="A0A8H3L6R9"/>
<name>A0A8H3L6R9_9GLOM</name>
<protein>
    <recommendedName>
        <fullName evidence="3">G domain-containing protein</fullName>
    </recommendedName>
</protein>
<proteinExistence type="predicted"/>
<gene>
    <name evidence="1" type="ORF">RCL2_001003600</name>
</gene>
<dbReference type="InterPro" id="IPR027417">
    <property type="entry name" value="P-loop_NTPase"/>
</dbReference>
<accession>A0A8H3L6R9</accession>
<evidence type="ECO:0000313" key="2">
    <source>
        <dbReference type="Proteomes" id="UP000615446"/>
    </source>
</evidence>
<reference evidence="1" key="1">
    <citation type="submission" date="2019-10" db="EMBL/GenBank/DDBJ databases">
        <title>Conservation and host-specific expression of non-tandemly repeated heterogenous ribosome RNA gene in arbuscular mycorrhizal fungi.</title>
        <authorList>
            <person name="Maeda T."/>
            <person name="Kobayashi Y."/>
            <person name="Nakagawa T."/>
            <person name="Ezawa T."/>
            <person name="Yamaguchi K."/>
            <person name="Bino T."/>
            <person name="Nishimoto Y."/>
            <person name="Shigenobu S."/>
            <person name="Kawaguchi M."/>
        </authorList>
    </citation>
    <scope>NUCLEOTIDE SEQUENCE</scope>
    <source>
        <strain evidence="1">HR1</strain>
    </source>
</reference>
<evidence type="ECO:0008006" key="3">
    <source>
        <dbReference type="Google" id="ProtNLM"/>
    </source>
</evidence>